<dbReference type="AlphaFoldDB" id="A0A518CBB0"/>
<evidence type="ECO:0000313" key="1">
    <source>
        <dbReference type="EMBL" id="QDU76496.1"/>
    </source>
</evidence>
<dbReference type="RefSeq" id="WP_144974642.1">
    <property type="nucleotide sequence ID" value="NZ_CP036289.1"/>
</dbReference>
<dbReference type="Proteomes" id="UP000318626">
    <property type="component" value="Chromosome"/>
</dbReference>
<protein>
    <submittedName>
        <fullName evidence="1">Uncharacterized protein</fullName>
    </submittedName>
</protein>
<evidence type="ECO:0000313" key="2">
    <source>
        <dbReference type="Proteomes" id="UP000318626"/>
    </source>
</evidence>
<proteinExistence type="predicted"/>
<reference evidence="2" key="1">
    <citation type="submission" date="2019-02" db="EMBL/GenBank/DDBJ databases">
        <title>Deep-cultivation of Planctomycetes and their phenomic and genomic characterization uncovers novel biology.</title>
        <authorList>
            <person name="Wiegand S."/>
            <person name="Jogler M."/>
            <person name="Boedeker C."/>
            <person name="Pinto D."/>
            <person name="Vollmers J."/>
            <person name="Rivas-Marin E."/>
            <person name="Kohn T."/>
            <person name="Peeters S.H."/>
            <person name="Heuer A."/>
            <person name="Rast P."/>
            <person name="Oberbeckmann S."/>
            <person name="Bunk B."/>
            <person name="Jeske O."/>
            <person name="Meyerdierks A."/>
            <person name="Storesund J.E."/>
            <person name="Kallscheuer N."/>
            <person name="Luecker S."/>
            <person name="Lage O.M."/>
            <person name="Pohl T."/>
            <person name="Merkel B.J."/>
            <person name="Hornburger P."/>
            <person name="Mueller R.-W."/>
            <person name="Bruemmer F."/>
            <person name="Labrenz M."/>
            <person name="Spormann A.M."/>
            <person name="Op den Camp H."/>
            <person name="Overmann J."/>
            <person name="Amann R."/>
            <person name="Jetten M.S.M."/>
            <person name="Mascher T."/>
            <person name="Medema M.H."/>
            <person name="Devos D.P."/>
            <person name="Kaster A.-K."/>
            <person name="Ovreas L."/>
            <person name="Rohde M."/>
            <person name="Galperin M.Y."/>
            <person name="Jogler C."/>
        </authorList>
    </citation>
    <scope>NUCLEOTIDE SEQUENCE [LARGE SCALE GENOMIC DNA]</scope>
    <source>
        <strain evidence="2">Pan97</strain>
    </source>
</reference>
<accession>A0A518CBB0</accession>
<name>A0A518CBB0_9BACT</name>
<dbReference type="KEGG" id="bvo:Pan97_35460"/>
<keyword evidence="2" id="KW-1185">Reference proteome</keyword>
<gene>
    <name evidence="1" type="ORF">Pan97_35460</name>
</gene>
<organism evidence="1 2">
    <name type="scientific">Bremerella volcania</name>
    <dbReference type="NCBI Taxonomy" id="2527984"/>
    <lineage>
        <taxon>Bacteria</taxon>
        <taxon>Pseudomonadati</taxon>
        <taxon>Planctomycetota</taxon>
        <taxon>Planctomycetia</taxon>
        <taxon>Pirellulales</taxon>
        <taxon>Pirellulaceae</taxon>
        <taxon>Bremerella</taxon>
    </lineage>
</organism>
<sequence>MSLTKDIYRAFKTLRKEHAFVPAKPIGGSRHAALSRLEEDDILVSLVALEETDEMATVDLWITPMDVPDGALDRLNVGYRIWIGAEVMPVNEEFLEGCEARVIALLPSVGALIPPLRQELKKPPIRTLKWKVFQHQEELRRLVLELAVQKQAGAATTLEKAVAYAGGKMILREFSEECERISSEILKRGVLSNGAAKFYEGDLERVTHTMYRALFAWGLGELSRRLQ</sequence>
<dbReference type="EMBL" id="CP036289">
    <property type="protein sequence ID" value="QDU76496.1"/>
    <property type="molecule type" value="Genomic_DNA"/>
</dbReference>